<dbReference type="InterPro" id="IPR036691">
    <property type="entry name" value="Endo/exonu/phosph_ase_sf"/>
</dbReference>
<dbReference type="OMA" id="RRIRCAS"/>
<reference evidence="1 2" key="2">
    <citation type="submission" date="2018-11" db="EMBL/GenBank/DDBJ databases">
        <authorList>
            <consortium name="Pathogen Informatics"/>
        </authorList>
    </citation>
    <scope>NUCLEOTIDE SEQUENCE [LARGE SCALE GENOMIC DNA]</scope>
    <source>
        <strain evidence="1 2">MHpl1</strain>
    </source>
</reference>
<gene>
    <name evidence="1" type="ORF">HPLM_LOCUS9105</name>
</gene>
<organism evidence="3">
    <name type="scientific">Haemonchus placei</name>
    <name type="common">Barber's pole worm</name>
    <dbReference type="NCBI Taxonomy" id="6290"/>
    <lineage>
        <taxon>Eukaryota</taxon>
        <taxon>Metazoa</taxon>
        <taxon>Ecdysozoa</taxon>
        <taxon>Nematoda</taxon>
        <taxon>Chromadorea</taxon>
        <taxon>Rhabditida</taxon>
        <taxon>Rhabditina</taxon>
        <taxon>Rhabditomorpha</taxon>
        <taxon>Strongyloidea</taxon>
        <taxon>Trichostrongylidae</taxon>
        <taxon>Haemonchus</taxon>
    </lineage>
</organism>
<evidence type="ECO:0000313" key="1">
    <source>
        <dbReference type="EMBL" id="VDO36630.1"/>
    </source>
</evidence>
<evidence type="ECO:0000313" key="2">
    <source>
        <dbReference type="Proteomes" id="UP000268014"/>
    </source>
</evidence>
<proteinExistence type="predicted"/>
<reference evidence="3" key="1">
    <citation type="submission" date="2017-02" db="UniProtKB">
        <authorList>
            <consortium name="WormBaseParasite"/>
        </authorList>
    </citation>
    <scope>IDENTIFICATION</scope>
</reference>
<keyword evidence="2" id="KW-1185">Reference proteome</keyword>
<dbReference type="Proteomes" id="UP000268014">
    <property type="component" value="Unassembled WGS sequence"/>
</dbReference>
<dbReference type="EMBL" id="UZAF01016996">
    <property type="protein sequence ID" value="VDO36630.1"/>
    <property type="molecule type" value="Genomic_DNA"/>
</dbReference>
<accession>A0A0N4WEN6</accession>
<dbReference type="WBParaSite" id="HPLM_0000911301-mRNA-1">
    <property type="protein sequence ID" value="HPLM_0000911301-mRNA-1"/>
    <property type="gene ID" value="HPLM_0000911301"/>
</dbReference>
<dbReference type="AlphaFoldDB" id="A0A0N4WEN6"/>
<dbReference type="STRING" id="6290.A0A0N4WEN6"/>
<name>A0A0N4WEN6_HAEPC</name>
<dbReference type="SUPFAM" id="SSF56219">
    <property type="entry name" value="DNase I-like"/>
    <property type="match status" value="1"/>
</dbReference>
<sequence length="136" mass="15088">MISPIGMKTLNMGSPTGKSREVADLMERGNIQVLCFQEARYKGSKAIEIGEDVKLFYNEEDTKLAIAVADSLKDSVSAVNRVSSRIMAVRIDTKENYWTIISVYAPQVGRSVVEKDVFYLSLDEAFKSLPEGTTSQ</sequence>
<dbReference type="OrthoDB" id="5854863at2759"/>
<protein>
    <submittedName>
        <fullName evidence="3">DUF3783 domain-containing protein</fullName>
    </submittedName>
</protein>
<evidence type="ECO:0000313" key="3">
    <source>
        <dbReference type="WBParaSite" id="HPLM_0000911301-mRNA-1"/>
    </source>
</evidence>
<dbReference type="Gene3D" id="3.60.10.10">
    <property type="entry name" value="Endonuclease/exonuclease/phosphatase"/>
    <property type="match status" value="1"/>
</dbReference>